<protein>
    <submittedName>
        <fullName evidence="5">MarR family transcriptional regulator</fullName>
    </submittedName>
</protein>
<keyword evidence="1" id="KW-0805">Transcription regulation</keyword>
<evidence type="ECO:0000313" key="6">
    <source>
        <dbReference type="Proteomes" id="UP000245934"/>
    </source>
</evidence>
<evidence type="ECO:0000259" key="4">
    <source>
        <dbReference type="PROSITE" id="PS50995"/>
    </source>
</evidence>
<dbReference type="GeneID" id="97608514"/>
<dbReference type="PRINTS" id="PR00598">
    <property type="entry name" value="HTHMARR"/>
</dbReference>
<comment type="caution">
    <text evidence="5">The sequence shown here is derived from an EMBL/GenBank/DDBJ whole genome shotgun (WGS) entry which is preliminary data.</text>
</comment>
<dbReference type="SUPFAM" id="SSF46785">
    <property type="entry name" value="Winged helix' DNA-binding domain"/>
    <property type="match status" value="1"/>
</dbReference>
<evidence type="ECO:0000256" key="1">
    <source>
        <dbReference type="ARBA" id="ARBA00023015"/>
    </source>
</evidence>
<dbReference type="PROSITE" id="PS01117">
    <property type="entry name" value="HTH_MARR_1"/>
    <property type="match status" value="1"/>
</dbReference>
<evidence type="ECO:0000256" key="3">
    <source>
        <dbReference type="ARBA" id="ARBA00023163"/>
    </source>
</evidence>
<dbReference type="InterPro" id="IPR036390">
    <property type="entry name" value="WH_DNA-bd_sf"/>
</dbReference>
<evidence type="ECO:0000313" key="5">
    <source>
        <dbReference type="EMBL" id="PWR76015.1"/>
    </source>
</evidence>
<keyword evidence="6" id="KW-1185">Reference proteome</keyword>
<dbReference type="InterPro" id="IPR036388">
    <property type="entry name" value="WH-like_DNA-bd_sf"/>
</dbReference>
<dbReference type="Pfam" id="PF01047">
    <property type="entry name" value="MarR"/>
    <property type="match status" value="1"/>
</dbReference>
<dbReference type="InterPro" id="IPR023187">
    <property type="entry name" value="Tscrpt_reg_MarR-type_CS"/>
</dbReference>
<dbReference type="InterPro" id="IPR000835">
    <property type="entry name" value="HTH_MarR-typ"/>
</dbReference>
<evidence type="ECO:0000256" key="2">
    <source>
        <dbReference type="ARBA" id="ARBA00023125"/>
    </source>
</evidence>
<dbReference type="AlphaFoldDB" id="A0A2V2NBP8"/>
<dbReference type="SMART" id="SM00347">
    <property type="entry name" value="HTH_MARR"/>
    <property type="match status" value="1"/>
</dbReference>
<proteinExistence type="predicted"/>
<feature type="domain" description="HTH marR-type" evidence="4">
    <location>
        <begin position="1"/>
        <end position="140"/>
    </location>
</feature>
<keyword evidence="3" id="KW-0804">Transcription</keyword>
<dbReference type="PANTHER" id="PTHR42756">
    <property type="entry name" value="TRANSCRIPTIONAL REGULATOR, MARR"/>
    <property type="match status" value="1"/>
</dbReference>
<sequence length="153" mass="17563">MSSHVPSKLPPGPLISIINRARIIYLNEKLRQYNLSAGQLPAFLCLLNHPDITQDSMARYFHLDKGTIARTLKKMEDSGYITRIVDPENRRAFRISLTEKGYQIAPEICAIDQKWEEIVSHGLTQEERTHLHSFLHNVAETSILTIEKIEENL</sequence>
<keyword evidence="2" id="KW-0238">DNA-binding</keyword>
<organism evidence="5 6">
    <name type="scientific">Methanospirillum stamsii</name>
    <dbReference type="NCBI Taxonomy" id="1277351"/>
    <lineage>
        <taxon>Archaea</taxon>
        <taxon>Methanobacteriati</taxon>
        <taxon>Methanobacteriota</taxon>
        <taxon>Stenosarchaea group</taxon>
        <taxon>Methanomicrobia</taxon>
        <taxon>Methanomicrobiales</taxon>
        <taxon>Methanospirillaceae</taxon>
        <taxon>Methanospirillum</taxon>
    </lineage>
</organism>
<dbReference type="GO" id="GO:0003700">
    <property type="term" value="F:DNA-binding transcription factor activity"/>
    <property type="evidence" value="ECO:0007669"/>
    <property type="project" value="InterPro"/>
</dbReference>
<name>A0A2V2NBP8_9EURY</name>
<dbReference type="OrthoDB" id="10712at2157"/>
<dbReference type="Gene3D" id="1.10.10.10">
    <property type="entry name" value="Winged helix-like DNA-binding domain superfamily/Winged helix DNA-binding domain"/>
    <property type="match status" value="1"/>
</dbReference>
<reference evidence="5 6" key="1">
    <citation type="submission" date="2018-05" db="EMBL/GenBank/DDBJ databases">
        <title>Draft genome of Methanospirillum stamsii Pt1.</title>
        <authorList>
            <person name="Dueholm M.S."/>
            <person name="Nielsen P.H."/>
            <person name="Bakmann L.F."/>
            <person name="Otzen D.E."/>
        </authorList>
    </citation>
    <scope>NUCLEOTIDE SEQUENCE [LARGE SCALE GENOMIC DNA]</scope>
    <source>
        <strain evidence="5 6">Pt1</strain>
    </source>
</reference>
<dbReference type="EMBL" id="QGMZ01000005">
    <property type="protein sequence ID" value="PWR76015.1"/>
    <property type="molecule type" value="Genomic_DNA"/>
</dbReference>
<accession>A0A2V2NBP8</accession>
<dbReference type="RefSeq" id="WP_109939365.1">
    <property type="nucleotide sequence ID" value="NZ_CP176366.1"/>
</dbReference>
<gene>
    <name evidence="5" type="ORF">DLD82_01605</name>
</gene>
<dbReference type="Proteomes" id="UP000245934">
    <property type="component" value="Unassembled WGS sequence"/>
</dbReference>
<dbReference type="GO" id="GO:0003677">
    <property type="term" value="F:DNA binding"/>
    <property type="evidence" value="ECO:0007669"/>
    <property type="project" value="UniProtKB-KW"/>
</dbReference>
<dbReference type="PROSITE" id="PS50995">
    <property type="entry name" value="HTH_MARR_2"/>
    <property type="match status" value="1"/>
</dbReference>
<dbReference type="PANTHER" id="PTHR42756:SF1">
    <property type="entry name" value="TRANSCRIPTIONAL REPRESSOR OF EMRAB OPERON"/>
    <property type="match status" value="1"/>
</dbReference>